<evidence type="ECO:0000256" key="7">
    <source>
        <dbReference type="ARBA" id="ARBA00022603"/>
    </source>
</evidence>
<feature type="domain" description="SAM-dependent MTase RsmB/NOP-type" evidence="15">
    <location>
        <begin position="176"/>
        <end position="455"/>
    </location>
</feature>
<evidence type="ECO:0000256" key="10">
    <source>
        <dbReference type="ARBA" id="ARBA00022884"/>
    </source>
</evidence>
<evidence type="ECO:0000256" key="1">
    <source>
        <dbReference type="ARBA" id="ARBA00002724"/>
    </source>
</evidence>
<dbReference type="Gene3D" id="1.10.940.10">
    <property type="entry name" value="NusB-like"/>
    <property type="match status" value="1"/>
</dbReference>
<dbReference type="AlphaFoldDB" id="A0A6N6VSH0"/>
<dbReference type="Pfam" id="PF01189">
    <property type="entry name" value="Methyltr_RsmB-F"/>
    <property type="match status" value="1"/>
</dbReference>
<comment type="function">
    <text evidence="1">Specifically methylates the cytosine at position 967 (m5C967) of 16S rRNA.</text>
</comment>
<dbReference type="Gene3D" id="3.40.50.150">
    <property type="entry name" value="Vaccinia Virus protein VP39"/>
    <property type="match status" value="1"/>
</dbReference>
<keyword evidence="10 14" id="KW-0694">RNA-binding</keyword>
<dbReference type="InterPro" id="IPR018314">
    <property type="entry name" value="RsmB/NOL1/NOP2-like_CS"/>
</dbReference>
<feature type="binding site" evidence="14">
    <location>
        <begin position="270"/>
        <end position="276"/>
    </location>
    <ligand>
        <name>S-adenosyl-L-methionine</name>
        <dbReference type="ChEBI" id="CHEBI:59789"/>
    </ligand>
</feature>
<dbReference type="NCBIfam" id="NF011494">
    <property type="entry name" value="PRK14902.1"/>
    <property type="match status" value="1"/>
</dbReference>
<dbReference type="Pfam" id="PF01029">
    <property type="entry name" value="NusB"/>
    <property type="match status" value="1"/>
</dbReference>
<feature type="active site" description="Nucleophile" evidence="14">
    <location>
        <position position="390"/>
    </location>
</feature>
<dbReference type="InterPro" id="IPR049560">
    <property type="entry name" value="MeTrfase_RsmB-F_NOP2_cat"/>
</dbReference>
<dbReference type="InterPro" id="IPR023267">
    <property type="entry name" value="RCMT"/>
</dbReference>
<dbReference type="InterPro" id="IPR006027">
    <property type="entry name" value="NusB_RsmB_TIM44"/>
</dbReference>
<dbReference type="InterPro" id="IPR004573">
    <property type="entry name" value="rRNA_ssu_MeTfrase_B"/>
</dbReference>
<keyword evidence="5" id="KW-0963">Cytoplasm</keyword>
<dbReference type="PROSITE" id="PS01153">
    <property type="entry name" value="NOL1_NOP2_SUN"/>
    <property type="match status" value="1"/>
</dbReference>
<dbReference type="PANTHER" id="PTHR22807:SF53">
    <property type="entry name" value="RIBOSOMAL RNA SMALL SUBUNIT METHYLTRANSFERASE B-RELATED"/>
    <property type="match status" value="1"/>
</dbReference>
<organism evidence="16 17">
    <name type="scientific">Silvanigrella paludirubra</name>
    <dbReference type="NCBI Taxonomy" id="2499159"/>
    <lineage>
        <taxon>Bacteria</taxon>
        <taxon>Pseudomonadati</taxon>
        <taxon>Bdellovibrionota</taxon>
        <taxon>Oligoflexia</taxon>
        <taxon>Silvanigrellales</taxon>
        <taxon>Silvanigrellaceae</taxon>
        <taxon>Silvanigrella</taxon>
    </lineage>
</organism>
<accession>A0A6N6VSH0</accession>
<dbReference type="Proteomes" id="UP000437748">
    <property type="component" value="Unassembled WGS sequence"/>
</dbReference>
<dbReference type="GO" id="GO:0003723">
    <property type="term" value="F:RNA binding"/>
    <property type="evidence" value="ECO:0007669"/>
    <property type="project" value="UniProtKB-UniRule"/>
</dbReference>
<dbReference type="GO" id="GO:0008649">
    <property type="term" value="F:rRNA methyltransferase activity"/>
    <property type="evidence" value="ECO:0007669"/>
    <property type="project" value="InterPro"/>
</dbReference>
<evidence type="ECO:0000313" key="17">
    <source>
        <dbReference type="Proteomes" id="UP000437748"/>
    </source>
</evidence>
<dbReference type="PANTHER" id="PTHR22807">
    <property type="entry name" value="NOP2 YEAST -RELATED NOL1/NOP2/FMU SUN DOMAIN-CONTAINING"/>
    <property type="match status" value="1"/>
</dbReference>
<evidence type="ECO:0000256" key="2">
    <source>
        <dbReference type="ARBA" id="ARBA00004496"/>
    </source>
</evidence>
<evidence type="ECO:0000256" key="3">
    <source>
        <dbReference type="ARBA" id="ARBA00007494"/>
    </source>
</evidence>
<evidence type="ECO:0000256" key="14">
    <source>
        <dbReference type="PROSITE-ProRule" id="PRU01023"/>
    </source>
</evidence>
<protein>
    <recommendedName>
        <fullName evidence="4">16S rRNA (cytosine(967)-C(5))-methyltransferase</fullName>
        <ecNumber evidence="4">2.1.1.176</ecNumber>
    </recommendedName>
    <alternativeName>
        <fullName evidence="11">16S rRNA m5C967 methyltransferase</fullName>
    </alternativeName>
    <alternativeName>
        <fullName evidence="12">rRNA (cytosine-C(5)-)-methyltransferase RsmB</fullName>
    </alternativeName>
</protein>
<keyword evidence="8 14" id="KW-0808">Transferase</keyword>
<dbReference type="EC" id="2.1.1.176" evidence="4"/>
<dbReference type="InterPro" id="IPR001678">
    <property type="entry name" value="MeTrfase_RsmB-F_NOP2_dom"/>
</dbReference>
<dbReference type="SUPFAM" id="SSF53335">
    <property type="entry name" value="S-adenosyl-L-methionine-dependent methyltransferases"/>
    <property type="match status" value="1"/>
</dbReference>
<dbReference type="OrthoDB" id="5292653at2"/>
<keyword evidence="9 14" id="KW-0949">S-adenosyl-L-methionine</keyword>
<evidence type="ECO:0000256" key="9">
    <source>
        <dbReference type="ARBA" id="ARBA00022691"/>
    </source>
</evidence>
<evidence type="ECO:0000256" key="5">
    <source>
        <dbReference type="ARBA" id="ARBA00022490"/>
    </source>
</evidence>
<comment type="catalytic activity">
    <reaction evidence="13">
        <text>cytidine(967) in 16S rRNA + S-adenosyl-L-methionine = 5-methylcytidine(967) in 16S rRNA + S-adenosyl-L-homocysteine + H(+)</text>
        <dbReference type="Rhea" id="RHEA:42748"/>
        <dbReference type="Rhea" id="RHEA-COMP:10219"/>
        <dbReference type="Rhea" id="RHEA-COMP:10220"/>
        <dbReference type="ChEBI" id="CHEBI:15378"/>
        <dbReference type="ChEBI" id="CHEBI:57856"/>
        <dbReference type="ChEBI" id="CHEBI:59789"/>
        <dbReference type="ChEBI" id="CHEBI:74483"/>
        <dbReference type="ChEBI" id="CHEBI:82748"/>
        <dbReference type="EC" id="2.1.1.176"/>
    </reaction>
</comment>
<evidence type="ECO:0000256" key="6">
    <source>
        <dbReference type="ARBA" id="ARBA00022552"/>
    </source>
</evidence>
<dbReference type="GO" id="GO:0006355">
    <property type="term" value="P:regulation of DNA-templated transcription"/>
    <property type="evidence" value="ECO:0007669"/>
    <property type="project" value="InterPro"/>
</dbReference>
<dbReference type="CDD" id="cd02440">
    <property type="entry name" value="AdoMet_MTases"/>
    <property type="match status" value="1"/>
</dbReference>
<name>A0A6N6VSH0_9BACT</name>
<comment type="caution">
    <text evidence="16">The sequence shown here is derived from an EMBL/GenBank/DDBJ whole genome shotgun (WGS) entry which is preliminary data.</text>
</comment>
<comment type="subcellular location">
    <subcellularLocation>
        <location evidence="2">Cytoplasm</location>
    </subcellularLocation>
</comment>
<feature type="binding site" evidence="14">
    <location>
        <position position="337"/>
    </location>
    <ligand>
        <name>S-adenosyl-L-methionine</name>
        <dbReference type="ChEBI" id="CHEBI:59789"/>
    </ligand>
</feature>
<proteinExistence type="inferred from homology"/>
<keyword evidence="7 14" id="KW-0489">Methyltransferase</keyword>
<evidence type="ECO:0000256" key="4">
    <source>
        <dbReference type="ARBA" id="ARBA00012140"/>
    </source>
</evidence>
<evidence type="ECO:0000259" key="15">
    <source>
        <dbReference type="PROSITE" id="PS51686"/>
    </source>
</evidence>
<dbReference type="InterPro" id="IPR035926">
    <property type="entry name" value="NusB-like_sf"/>
</dbReference>
<dbReference type="NCBIfam" id="TIGR00563">
    <property type="entry name" value="rsmB"/>
    <property type="match status" value="1"/>
</dbReference>
<feature type="binding site" evidence="14">
    <location>
        <position position="294"/>
    </location>
    <ligand>
        <name>S-adenosyl-L-methionine</name>
        <dbReference type="ChEBI" id="CHEBI:59789"/>
    </ligand>
</feature>
<feature type="binding site" evidence="14">
    <location>
        <position position="321"/>
    </location>
    <ligand>
        <name>S-adenosyl-L-methionine</name>
        <dbReference type="ChEBI" id="CHEBI:59789"/>
    </ligand>
</feature>
<evidence type="ECO:0000256" key="8">
    <source>
        <dbReference type="ARBA" id="ARBA00022679"/>
    </source>
</evidence>
<dbReference type="SUPFAM" id="SSF48013">
    <property type="entry name" value="NusB-like"/>
    <property type="match status" value="1"/>
</dbReference>
<reference evidence="16 17" key="1">
    <citation type="submission" date="2019-10" db="EMBL/GenBank/DDBJ databases">
        <title>New species of Slilvanegrellaceae.</title>
        <authorList>
            <person name="Pitt A."/>
            <person name="Hahn M.W."/>
        </authorList>
    </citation>
    <scope>NUCLEOTIDE SEQUENCE [LARGE SCALE GENOMIC DNA]</scope>
    <source>
        <strain evidence="16 17">SP-Ram-0.45-NSY-1</strain>
    </source>
</reference>
<dbReference type="PRINTS" id="PR02008">
    <property type="entry name" value="RCMTFAMILY"/>
</dbReference>
<gene>
    <name evidence="16" type="primary">rsmB</name>
    <name evidence="16" type="ORF">GCL60_10705</name>
</gene>
<comment type="similarity">
    <text evidence="3 14">Belongs to the class I-like SAM-binding methyltransferase superfamily. RsmB/NOP family.</text>
</comment>
<dbReference type="PROSITE" id="PS51686">
    <property type="entry name" value="SAM_MT_RSMB_NOP"/>
    <property type="match status" value="1"/>
</dbReference>
<evidence type="ECO:0000256" key="11">
    <source>
        <dbReference type="ARBA" id="ARBA00030399"/>
    </source>
</evidence>
<dbReference type="RefSeq" id="WP_153420711.1">
    <property type="nucleotide sequence ID" value="NZ_WFLM01000004.1"/>
</dbReference>
<evidence type="ECO:0000256" key="13">
    <source>
        <dbReference type="ARBA" id="ARBA00047283"/>
    </source>
</evidence>
<sequence length="456" mass="51882">MSTRTGSLTRAIAIDALTHVLTRNIHSDVALEKLFASHPNLRTLDKAFIYEMVFGSLRWLAKMDWIMSHMLDRSFSSLDPRVANALRIGTYQIYYMDRVPERAAVSETVEAVKQVGVPNAASLVNAILRRVAKKSEYFPKPDKVTQPVEYYSMHHSFSQWMVERWHKQLSLERFEYLLSNNNRIPKNTLKLITKNPLPDNEYDLATYLLKTQSVESSWQPLPGALRIESLPKFNECEAFKKGCYIVQDEAAQLSASLVQASQSDTVLDACAAPGGKSIYLWESGVASENLTVCDFAQKRLKILRENFERVGLQGTTILHGDVVEQCQGKVFQKILLDAPCSAMGVIRRHPEIKWLRTPSDIQNCAIEQARLLDGLSKNVAIGGELIYIVCSFELEETIHQINSFLEKHPEYEKVCPLDRIHDFYKKYVTRENELLIYSGNPDDIDGFFGVVLKRNS</sequence>
<keyword evidence="6" id="KW-0698">rRNA processing</keyword>
<dbReference type="InterPro" id="IPR029063">
    <property type="entry name" value="SAM-dependent_MTases_sf"/>
</dbReference>
<keyword evidence="17" id="KW-1185">Reference proteome</keyword>
<dbReference type="EMBL" id="WFLM01000004">
    <property type="protein sequence ID" value="KAB8037636.1"/>
    <property type="molecule type" value="Genomic_DNA"/>
</dbReference>
<dbReference type="GO" id="GO:0005737">
    <property type="term" value="C:cytoplasm"/>
    <property type="evidence" value="ECO:0007669"/>
    <property type="project" value="UniProtKB-SubCell"/>
</dbReference>
<evidence type="ECO:0000313" key="16">
    <source>
        <dbReference type="EMBL" id="KAB8037636.1"/>
    </source>
</evidence>
<evidence type="ECO:0000256" key="12">
    <source>
        <dbReference type="ARBA" id="ARBA00031088"/>
    </source>
</evidence>